<feature type="transmembrane region" description="Helical" evidence="5">
    <location>
        <begin position="159"/>
        <end position="178"/>
    </location>
</feature>
<dbReference type="SUPFAM" id="SSF103481">
    <property type="entry name" value="Multidrug resistance efflux transporter EmrE"/>
    <property type="match status" value="2"/>
</dbReference>
<protein>
    <submittedName>
        <fullName evidence="7">DMT family transporter</fullName>
    </submittedName>
</protein>
<evidence type="ECO:0000313" key="8">
    <source>
        <dbReference type="Proteomes" id="UP000316008"/>
    </source>
</evidence>
<evidence type="ECO:0000256" key="3">
    <source>
        <dbReference type="ARBA" id="ARBA00022989"/>
    </source>
</evidence>
<feature type="transmembrane region" description="Helical" evidence="5">
    <location>
        <begin position="247"/>
        <end position="266"/>
    </location>
</feature>
<dbReference type="RefSeq" id="WP_144333554.1">
    <property type="nucleotide sequence ID" value="NZ_VLPL01000006.1"/>
</dbReference>
<evidence type="ECO:0000256" key="4">
    <source>
        <dbReference type="ARBA" id="ARBA00023136"/>
    </source>
</evidence>
<dbReference type="GO" id="GO:0016020">
    <property type="term" value="C:membrane"/>
    <property type="evidence" value="ECO:0007669"/>
    <property type="project" value="UniProtKB-SubCell"/>
</dbReference>
<dbReference type="Proteomes" id="UP000316008">
    <property type="component" value="Unassembled WGS sequence"/>
</dbReference>
<keyword evidence="4 5" id="KW-0472">Membrane</keyword>
<feature type="transmembrane region" description="Helical" evidence="5">
    <location>
        <begin position="74"/>
        <end position="93"/>
    </location>
</feature>
<keyword evidence="3 5" id="KW-1133">Transmembrane helix</keyword>
<proteinExistence type="predicted"/>
<feature type="transmembrane region" description="Helical" evidence="5">
    <location>
        <begin position="7"/>
        <end position="25"/>
    </location>
</feature>
<comment type="caution">
    <text evidence="7">The sequence shown here is derived from an EMBL/GenBank/DDBJ whole genome shotgun (WGS) entry which is preliminary data.</text>
</comment>
<dbReference type="InterPro" id="IPR000620">
    <property type="entry name" value="EamA_dom"/>
</dbReference>
<feature type="domain" description="EamA" evidence="6">
    <location>
        <begin position="159"/>
        <end position="287"/>
    </location>
</feature>
<feature type="domain" description="EamA" evidence="6">
    <location>
        <begin position="3"/>
        <end position="143"/>
    </location>
</feature>
<reference evidence="7 8" key="1">
    <citation type="submission" date="2019-07" db="EMBL/GenBank/DDBJ databases">
        <authorList>
            <person name="Huq M.A."/>
        </authorList>
    </citation>
    <scope>NUCLEOTIDE SEQUENCE [LARGE SCALE GENOMIC DNA]</scope>
    <source>
        <strain evidence="7 8">MAH-3</strain>
    </source>
</reference>
<gene>
    <name evidence="7" type="ORF">FO442_12570</name>
</gene>
<dbReference type="Gene3D" id="1.10.3730.20">
    <property type="match status" value="1"/>
</dbReference>
<evidence type="ECO:0000256" key="5">
    <source>
        <dbReference type="SAM" id="Phobius"/>
    </source>
</evidence>
<feature type="transmembrane region" description="Helical" evidence="5">
    <location>
        <begin position="272"/>
        <end position="291"/>
    </location>
</feature>
<keyword evidence="2 5" id="KW-0812">Transmembrane</keyword>
<dbReference type="EMBL" id="VLPL01000006">
    <property type="protein sequence ID" value="TSJ41920.1"/>
    <property type="molecule type" value="Genomic_DNA"/>
</dbReference>
<feature type="transmembrane region" description="Helical" evidence="5">
    <location>
        <begin position="45"/>
        <end position="62"/>
    </location>
</feature>
<comment type="subcellular location">
    <subcellularLocation>
        <location evidence="1">Membrane</location>
        <topology evidence="1">Multi-pass membrane protein</topology>
    </subcellularLocation>
</comment>
<evidence type="ECO:0000256" key="1">
    <source>
        <dbReference type="ARBA" id="ARBA00004141"/>
    </source>
</evidence>
<evidence type="ECO:0000256" key="2">
    <source>
        <dbReference type="ARBA" id="ARBA00022692"/>
    </source>
</evidence>
<dbReference type="Pfam" id="PF00892">
    <property type="entry name" value="EamA"/>
    <property type="match status" value="2"/>
</dbReference>
<feature type="transmembrane region" description="Helical" evidence="5">
    <location>
        <begin position="190"/>
        <end position="212"/>
    </location>
</feature>
<dbReference type="OrthoDB" id="597549at2"/>
<sequence>MIKGISYIILSGMAFFIINFFVKLLGNPDNEIIPHLQKYPAHELVFFRSLVSFAISAAIIKYRGLPLLGNNRRWLLLRGTAGMLALTIFFFTLHKLPLAIASTLQYLSPIFTVLIASRLFRERVSNIQYFSSLIAFSGVVFIGFNGITGGFNSQKTDLFWMGMGILSAVLSGVAYNAISKLKETEETINIVIYFPMLALPLTGIWCLFDFTVPRGVEWLILLIIGVFTQIAQVCMTRAFLSANTAIIAPFQYIGAIYALISGWFVFNEKLETASIIGVCLVVFGVIFGTIFRAGKKLRKDPELALEPETEVLS</sequence>
<accession>A0A556MPR9</accession>
<dbReference type="InterPro" id="IPR037185">
    <property type="entry name" value="EmrE-like"/>
</dbReference>
<organism evidence="7 8">
    <name type="scientific">Fluviicola chungangensis</name>
    <dbReference type="NCBI Taxonomy" id="2597671"/>
    <lineage>
        <taxon>Bacteria</taxon>
        <taxon>Pseudomonadati</taxon>
        <taxon>Bacteroidota</taxon>
        <taxon>Flavobacteriia</taxon>
        <taxon>Flavobacteriales</taxon>
        <taxon>Crocinitomicaceae</taxon>
        <taxon>Fluviicola</taxon>
    </lineage>
</organism>
<dbReference type="PANTHER" id="PTHR22911:SF6">
    <property type="entry name" value="SOLUTE CARRIER FAMILY 35 MEMBER G1"/>
    <property type="match status" value="1"/>
</dbReference>
<feature type="transmembrane region" description="Helical" evidence="5">
    <location>
        <begin position="99"/>
        <end position="120"/>
    </location>
</feature>
<evidence type="ECO:0000259" key="6">
    <source>
        <dbReference type="Pfam" id="PF00892"/>
    </source>
</evidence>
<feature type="transmembrane region" description="Helical" evidence="5">
    <location>
        <begin position="218"/>
        <end position="240"/>
    </location>
</feature>
<dbReference type="AlphaFoldDB" id="A0A556MPR9"/>
<dbReference type="PANTHER" id="PTHR22911">
    <property type="entry name" value="ACYL-MALONYL CONDENSING ENZYME-RELATED"/>
    <property type="match status" value="1"/>
</dbReference>
<keyword evidence="8" id="KW-1185">Reference proteome</keyword>
<name>A0A556MPR9_9FLAO</name>
<evidence type="ECO:0000313" key="7">
    <source>
        <dbReference type="EMBL" id="TSJ41920.1"/>
    </source>
</evidence>
<feature type="transmembrane region" description="Helical" evidence="5">
    <location>
        <begin position="127"/>
        <end position="147"/>
    </location>
</feature>